<name>A0A0K2UU82_LEPSM</name>
<protein>
    <submittedName>
        <fullName evidence="1">Uncharacterized protein</fullName>
    </submittedName>
</protein>
<accession>A0A0K2UU82</accession>
<dbReference type="AlphaFoldDB" id="A0A0K2UU82"/>
<reference evidence="1" key="1">
    <citation type="submission" date="2014-05" db="EMBL/GenBank/DDBJ databases">
        <authorList>
            <person name="Chronopoulou M."/>
        </authorList>
    </citation>
    <scope>NUCLEOTIDE SEQUENCE</scope>
    <source>
        <tissue evidence="1">Whole organism</tissue>
    </source>
</reference>
<sequence length="42" mass="4963">MLLSKQRNKLRITERGDLRLLLSEFQPDVDKLISLHQVHPSH</sequence>
<dbReference type="EMBL" id="HACA01023910">
    <property type="protein sequence ID" value="CDW41271.1"/>
    <property type="molecule type" value="Transcribed_RNA"/>
</dbReference>
<evidence type="ECO:0000313" key="1">
    <source>
        <dbReference type="EMBL" id="CDW41271.1"/>
    </source>
</evidence>
<proteinExistence type="predicted"/>
<organism evidence="1">
    <name type="scientific">Lepeophtheirus salmonis</name>
    <name type="common">Salmon louse</name>
    <name type="synonym">Caligus salmonis</name>
    <dbReference type="NCBI Taxonomy" id="72036"/>
    <lineage>
        <taxon>Eukaryota</taxon>
        <taxon>Metazoa</taxon>
        <taxon>Ecdysozoa</taxon>
        <taxon>Arthropoda</taxon>
        <taxon>Crustacea</taxon>
        <taxon>Multicrustacea</taxon>
        <taxon>Hexanauplia</taxon>
        <taxon>Copepoda</taxon>
        <taxon>Siphonostomatoida</taxon>
        <taxon>Caligidae</taxon>
        <taxon>Lepeophtheirus</taxon>
    </lineage>
</organism>